<organism evidence="2 3">
    <name type="scientific">Sediminicola luteus</name>
    <dbReference type="NCBI Taxonomy" id="319238"/>
    <lineage>
        <taxon>Bacteria</taxon>
        <taxon>Pseudomonadati</taxon>
        <taxon>Bacteroidota</taxon>
        <taxon>Flavobacteriia</taxon>
        <taxon>Flavobacteriales</taxon>
        <taxon>Flavobacteriaceae</taxon>
        <taxon>Sediminicola</taxon>
    </lineage>
</organism>
<dbReference type="Proteomes" id="UP000219559">
    <property type="component" value="Unassembled WGS sequence"/>
</dbReference>
<accession>A0A2A4GDZ6</accession>
<evidence type="ECO:0008006" key="4">
    <source>
        <dbReference type="Google" id="ProtNLM"/>
    </source>
</evidence>
<evidence type="ECO:0000313" key="3">
    <source>
        <dbReference type="Proteomes" id="UP000219559"/>
    </source>
</evidence>
<reference evidence="2 3" key="1">
    <citation type="submission" date="2017-04" db="EMBL/GenBank/DDBJ databases">
        <title>A new member of the family Flavobacteriaceae isolated from ascidians.</title>
        <authorList>
            <person name="Chen L."/>
        </authorList>
    </citation>
    <scope>NUCLEOTIDE SEQUENCE [LARGE SCALE GENOMIC DNA]</scope>
    <source>
        <strain evidence="2 3">HQA918</strain>
    </source>
</reference>
<evidence type="ECO:0000313" key="2">
    <source>
        <dbReference type="EMBL" id="PCE66214.1"/>
    </source>
</evidence>
<dbReference type="OrthoDB" id="1431564at2"/>
<keyword evidence="3" id="KW-1185">Reference proteome</keyword>
<dbReference type="EMBL" id="NBWU01000001">
    <property type="protein sequence ID" value="PCE66214.1"/>
    <property type="molecule type" value="Genomic_DNA"/>
</dbReference>
<keyword evidence="1" id="KW-0732">Signal</keyword>
<sequence>MKKLLLLAFLLTGTILQAQSNAQLKAHFQGYYEAMQKQGDVQGVIQALTHLNVLEPSTARRDTLAMIYANNNQHMQALNTVGVELVPTDSDMAVQVKAISLKAINQLPRAIAQFEELYKRKPNAYLAYELADLKIQTGKIDEAKANIEYGMANAKEDDQYAFYERQQPYQVPLKAAFKHLEALTVFNKDKDVDKAIALMDEALAIAPHFNLASLSKQALEKRKEQPEGTTQE</sequence>
<dbReference type="InterPro" id="IPR011990">
    <property type="entry name" value="TPR-like_helical_dom_sf"/>
</dbReference>
<dbReference type="RefSeq" id="WP_097441736.1">
    <property type="nucleotide sequence ID" value="NZ_NBWU01000001.1"/>
</dbReference>
<protein>
    <recommendedName>
        <fullName evidence="4">Tetratricopeptide repeat-like domain-containing protein</fullName>
    </recommendedName>
</protein>
<dbReference type="Gene3D" id="1.25.40.10">
    <property type="entry name" value="Tetratricopeptide repeat domain"/>
    <property type="match status" value="1"/>
</dbReference>
<feature type="chain" id="PRO_5012765670" description="Tetratricopeptide repeat-like domain-containing protein" evidence="1">
    <location>
        <begin position="19"/>
        <end position="232"/>
    </location>
</feature>
<proteinExistence type="predicted"/>
<evidence type="ECO:0000256" key="1">
    <source>
        <dbReference type="SAM" id="SignalP"/>
    </source>
</evidence>
<name>A0A2A4GDZ6_9FLAO</name>
<dbReference type="AlphaFoldDB" id="A0A2A4GDZ6"/>
<comment type="caution">
    <text evidence="2">The sequence shown here is derived from an EMBL/GenBank/DDBJ whole genome shotgun (WGS) entry which is preliminary data.</text>
</comment>
<dbReference type="SUPFAM" id="SSF48452">
    <property type="entry name" value="TPR-like"/>
    <property type="match status" value="1"/>
</dbReference>
<feature type="signal peptide" evidence="1">
    <location>
        <begin position="1"/>
        <end position="18"/>
    </location>
</feature>
<gene>
    <name evidence="2" type="ORF">B7P33_02635</name>
</gene>